<keyword evidence="2" id="KW-1185">Reference proteome</keyword>
<dbReference type="Proteomes" id="UP001165960">
    <property type="component" value="Unassembled WGS sequence"/>
</dbReference>
<reference evidence="1" key="1">
    <citation type="submission" date="2022-04" db="EMBL/GenBank/DDBJ databases">
        <title>Genome of the entomopathogenic fungus Entomophthora muscae.</title>
        <authorList>
            <person name="Elya C."/>
            <person name="Lovett B.R."/>
            <person name="Lee E."/>
            <person name="Macias A.M."/>
            <person name="Hajek A.E."/>
            <person name="De Bivort B.L."/>
            <person name="Kasson M.T."/>
            <person name="De Fine Licht H.H."/>
            <person name="Stajich J.E."/>
        </authorList>
    </citation>
    <scope>NUCLEOTIDE SEQUENCE</scope>
    <source>
        <strain evidence="1">Berkeley</strain>
    </source>
</reference>
<comment type="caution">
    <text evidence="1">The sequence shown here is derived from an EMBL/GenBank/DDBJ whole genome shotgun (WGS) entry which is preliminary data.</text>
</comment>
<accession>A0ACC2UPB9</accession>
<sequence length="106" mass="11878">MTEWWGTPRPNTPPGPQPTKNKPRTREETNMKTQHKTNTQNQKKHEKKGKIGDNATAPEAPANRDKTAQHGQGQKKNATTGLTPQLATKILVLQQQLYVKKTLTNT</sequence>
<evidence type="ECO:0000313" key="1">
    <source>
        <dbReference type="EMBL" id="KAJ9088730.1"/>
    </source>
</evidence>
<protein>
    <submittedName>
        <fullName evidence="1">Uncharacterized protein</fullName>
    </submittedName>
</protein>
<dbReference type="EMBL" id="QTSX02000094">
    <property type="protein sequence ID" value="KAJ9088730.1"/>
    <property type="molecule type" value="Genomic_DNA"/>
</dbReference>
<evidence type="ECO:0000313" key="2">
    <source>
        <dbReference type="Proteomes" id="UP001165960"/>
    </source>
</evidence>
<gene>
    <name evidence="1" type="ORF">DSO57_1020263</name>
</gene>
<name>A0ACC2UPB9_9FUNG</name>
<organism evidence="1 2">
    <name type="scientific">Entomophthora muscae</name>
    <dbReference type="NCBI Taxonomy" id="34485"/>
    <lineage>
        <taxon>Eukaryota</taxon>
        <taxon>Fungi</taxon>
        <taxon>Fungi incertae sedis</taxon>
        <taxon>Zoopagomycota</taxon>
        <taxon>Entomophthoromycotina</taxon>
        <taxon>Entomophthoromycetes</taxon>
        <taxon>Entomophthorales</taxon>
        <taxon>Entomophthoraceae</taxon>
        <taxon>Entomophthora</taxon>
    </lineage>
</organism>
<proteinExistence type="predicted"/>